<organism evidence="2">
    <name type="scientific">marine sediment metagenome</name>
    <dbReference type="NCBI Taxonomy" id="412755"/>
    <lineage>
        <taxon>unclassified sequences</taxon>
        <taxon>metagenomes</taxon>
        <taxon>ecological metagenomes</taxon>
    </lineage>
</organism>
<reference evidence="2" key="1">
    <citation type="journal article" date="2014" name="Front. Microbiol.">
        <title>High frequency of phylogenetically diverse reductive dehalogenase-homologous genes in deep subseafloor sedimentary metagenomes.</title>
        <authorList>
            <person name="Kawai M."/>
            <person name="Futagami T."/>
            <person name="Toyoda A."/>
            <person name="Takaki Y."/>
            <person name="Nishi S."/>
            <person name="Hori S."/>
            <person name="Arai W."/>
            <person name="Tsubouchi T."/>
            <person name="Morono Y."/>
            <person name="Uchiyama I."/>
            <person name="Ito T."/>
            <person name="Fujiyama A."/>
            <person name="Inagaki F."/>
            <person name="Takami H."/>
        </authorList>
    </citation>
    <scope>NUCLEOTIDE SEQUENCE</scope>
    <source>
        <strain evidence="2">Expedition CK06-06</strain>
    </source>
</reference>
<dbReference type="InterPro" id="IPR007076">
    <property type="entry name" value="TfoX_N"/>
</dbReference>
<dbReference type="Pfam" id="PF04993">
    <property type="entry name" value="TfoX_N"/>
    <property type="match status" value="1"/>
</dbReference>
<feature type="domain" description="TfoX N-terminal" evidence="1">
    <location>
        <begin position="2"/>
        <end position="72"/>
    </location>
</feature>
<evidence type="ECO:0000259" key="1">
    <source>
        <dbReference type="Pfam" id="PF04993"/>
    </source>
</evidence>
<dbReference type="SUPFAM" id="SSF159894">
    <property type="entry name" value="YgaC/TfoX-N like"/>
    <property type="match status" value="1"/>
</dbReference>
<sequence>LEGLMFGLIADSVLYLKVDKETEIEFTARGLEAFTYNKKGKEFKMSYYQAPEEALEDHEEMKSWANKAYGAALKAASKKRKK</sequence>
<name>X1DCC5_9ZZZZ</name>
<dbReference type="AlphaFoldDB" id="X1DCC5"/>
<dbReference type="Gene3D" id="3.30.1460.30">
    <property type="entry name" value="YgaC/TfoX-N like chaperone"/>
    <property type="match status" value="1"/>
</dbReference>
<protein>
    <recommendedName>
        <fullName evidence="1">TfoX N-terminal domain-containing protein</fullName>
    </recommendedName>
</protein>
<evidence type="ECO:0000313" key="2">
    <source>
        <dbReference type="EMBL" id="GAH02714.1"/>
    </source>
</evidence>
<gene>
    <name evidence="2" type="ORF">S01H4_47874</name>
</gene>
<feature type="non-terminal residue" evidence="2">
    <location>
        <position position="1"/>
    </location>
</feature>
<accession>X1DCC5</accession>
<comment type="caution">
    <text evidence="2">The sequence shown here is derived from an EMBL/GenBank/DDBJ whole genome shotgun (WGS) entry which is preliminary data.</text>
</comment>
<dbReference type="EMBL" id="BART01026926">
    <property type="protein sequence ID" value="GAH02714.1"/>
    <property type="molecule type" value="Genomic_DNA"/>
</dbReference>
<proteinExistence type="predicted"/>